<keyword evidence="3" id="KW-1185">Reference proteome</keyword>
<dbReference type="InterPro" id="IPR001387">
    <property type="entry name" value="Cro/C1-type_HTH"/>
</dbReference>
<feature type="domain" description="HTH cro/C1-type" evidence="1">
    <location>
        <begin position="53"/>
        <end position="88"/>
    </location>
</feature>
<accession>A0A100WJD4</accession>
<evidence type="ECO:0000259" key="1">
    <source>
        <dbReference type="PROSITE" id="PS50943"/>
    </source>
</evidence>
<protein>
    <recommendedName>
        <fullName evidence="1">HTH cro/C1-type domain-containing protein</fullName>
    </recommendedName>
</protein>
<dbReference type="PROSITE" id="PS50943">
    <property type="entry name" value="HTH_CROC1"/>
    <property type="match status" value="1"/>
</dbReference>
<dbReference type="Proteomes" id="UP000069443">
    <property type="component" value="Unassembled WGS sequence"/>
</dbReference>
<name>A0A100WJD4_MYCCR</name>
<dbReference type="InterPro" id="IPR010982">
    <property type="entry name" value="Lambda_DNA-bd_dom_sf"/>
</dbReference>
<proteinExistence type="predicted"/>
<gene>
    <name evidence="2" type="ORF">RMCC_6245</name>
</gene>
<evidence type="ECO:0000313" key="3">
    <source>
        <dbReference type="Proteomes" id="UP000069443"/>
    </source>
</evidence>
<reference evidence="3" key="1">
    <citation type="journal article" date="2016" name="Genome Announc.">
        <title>Draft Genome Sequences of Five Rapidly Growing Mycobacterium Species, M. thermoresistibile, M. fortuitum subsp. acetamidolyticum, M. canariasense, M. brisbanense, and M. novocastrense.</title>
        <authorList>
            <person name="Katahira K."/>
            <person name="Ogura Y."/>
            <person name="Gotoh Y."/>
            <person name="Hayashi T."/>
        </authorList>
    </citation>
    <scope>NUCLEOTIDE SEQUENCE [LARGE SCALE GENOMIC DNA]</scope>
    <source>
        <strain evidence="3">JCM15298</strain>
    </source>
</reference>
<dbReference type="STRING" id="228230.RMCC_6245"/>
<dbReference type="Pfam" id="PF01381">
    <property type="entry name" value="HTH_3"/>
    <property type="match status" value="1"/>
</dbReference>
<comment type="caution">
    <text evidence="2">The sequence shown here is derived from an EMBL/GenBank/DDBJ whole genome shotgun (WGS) entry which is preliminary data.</text>
</comment>
<evidence type="ECO:0000313" key="2">
    <source>
        <dbReference type="EMBL" id="GAS99280.1"/>
    </source>
</evidence>
<dbReference type="SUPFAM" id="SSF47413">
    <property type="entry name" value="lambda repressor-like DNA-binding domains"/>
    <property type="match status" value="1"/>
</dbReference>
<dbReference type="Gene3D" id="1.10.260.40">
    <property type="entry name" value="lambda repressor-like DNA-binding domains"/>
    <property type="match status" value="1"/>
</dbReference>
<dbReference type="AlphaFoldDB" id="A0A100WJD4"/>
<sequence length="153" mass="16722">MPTSRTNGADDAESPALARKINRLFETMHRKDDAPLSNAAAAEQITKKTGVPISAAYVWQLRAGRKTNPTVTHLQAIAEFFGVPPSYLINPGVDPKVDAQLELLQSMRDAGVLDLAMRASGLTPESIKSLRAMIDQARRIEHLPPVTSPKRQQ</sequence>
<dbReference type="OrthoDB" id="2679623at2"/>
<organism evidence="2 3">
    <name type="scientific">Mycolicibacterium canariasense</name>
    <name type="common">Mycobacterium canariasense</name>
    <dbReference type="NCBI Taxonomy" id="228230"/>
    <lineage>
        <taxon>Bacteria</taxon>
        <taxon>Bacillati</taxon>
        <taxon>Actinomycetota</taxon>
        <taxon>Actinomycetes</taxon>
        <taxon>Mycobacteriales</taxon>
        <taxon>Mycobacteriaceae</taxon>
        <taxon>Mycolicibacterium</taxon>
    </lineage>
</organism>
<dbReference type="CDD" id="cd00093">
    <property type="entry name" value="HTH_XRE"/>
    <property type="match status" value="1"/>
</dbReference>
<dbReference type="EMBL" id="BCSY01000131">
    <property type="protein sequence ID" value="GAS99280.1"/>
    <property type="molecule type" value="Genomic_DNA"/>
</dbReference>
<reference evidence="3" key="2">
    <citation type="submission" date="2016-02" db="EMBL/GenBank/DDBJ databases">
        <title>Draft genome sequence of five rapidly growing Mycobacterium species.</title>
        <authorList>
            <person name="Katahira K."/>
            <person name="Gotou Y."/>
            <person name="Iida K."/>
            <person name="Ogura Y."/>
            <person name="Hayashi T."/>
        </authorList>
    </citation>
    <scope>NUCLEOTIDE SEQUENCE [LARGE SCALE GENOMIC DNA]</scope>
    <source>
        <strain evidence="3">JCM15298</strain>
    </source>
</reference>
<dbReference type="GO" id="GO:0003677">
    <property type="term" value="F:DNA binding"/>
    <property type="evidence" value="ECO:0007669"/>
    <property type="project" value="InterPro"/>
</dbReference>